<organism evidence="2 3">
    <name type="scientific">Malus domestica</name>
    <name type="common">Apple</name>
    <name type="synonym">Pyrus malus</name>
    <dbReference type="NCBI Taxonomy" id="3750"/>
    <lineage>
        <taxon>Eukaryota</taxon>
        <taxon>Viridiplantae</taxon>
        <taxon>Streptophyta</taxon>
        <taxon>Embryophyta</taxon>
        <taxon>Tracheophyta</taxon>
        <taxon>Spermatophyta</taxon>
        <taxon>Magnoliopsida</taxon>
        <taxon>eudicotyledons</taxon>
        <taxon>Gunneridae</taxon>
        <taxon>Pentapetalae</taxon>
        <taxon>rosids</taxon>
        <taxon>fabids</taxon>
        <taxon>Rosales</taxon>
        <taxon>Rosaceae</taxon>
        <taxon>Amygdaloideae</taxon>
        <taxon>Maleae</taxon>
        <taxon>Malus</taxon>
    </lineage>
</organism>
<proteinExistence type="predicted"/>
<dbReference type="AlphaFoldDB" id="A0A498JQR4"/>
<dbReference type="EMBL" id="RDQH01000331">
    <property type="protein sequence ID" value="RXH97485.1"/>
    <property type="molecule type" value="Genomic_DNA"/>
</dbReference>
<keyword evidence="3" id="KW-1185">Reference proteome</keyword>
<protein>
    <submittedName>
        <fullName evidence="2">Uncharacterized protein</fullName>
    </submittedName>
</protein>
<feature type="region of interest" description="Disordered" evidence="1">
    <location>
        <begin position="57"/>
        <end position="82"/>
    </location>
</feature>
<comment type="caution">
    <text evidence="2">The sequence shown here is derived from an EMBL/GenBank/DDBJ whole genome shotgun (WGS) entry which is preliminary data.</text>
</comment>
<gene>
    <name evidence="2" type="ORF">DVH24_007831</name>
</gene>
<sequence>MDAKNMKLYSELQSSKRDEYQLLSVNKLLDLEDDKNATSWIKVALEADLTPSFAPSMESSVEATNHSHKPSKTHGDRKPKGKCIMKIKHKNEAGFGFAIKKENSSQG</sequence>
<reference evidence="2 3" key="1">
    <citation type="submission" date="2018-10" db="EMBL/GenBank/DDBJ databases">
        <title>A high-quality apple genome assembly.</title>
        <authorList>
            <person name="Hu J."/>
        </authorList>
    </citation>
    <scope>NUCLEOTIDE SEQUENCE [LARGE SCALE GENOMIC DNA]</scope>
    <source>
        <strain evidence="3">cv. HFTH1</strain>
        <tissue evidence="2">Young leaf</tissue>
    </source>
</reference>
<accession>A0A498JQR4</accession>
<evidence type="ECO:0000313" key="3">
    <source>
        <dbReference type="Proteomes" id="UP000290289"/>
    </source>
</evidence>
<evidence type="ECO:0000256" key="1">
    <source>
        <dbReference type="SAM" id="MobiDB-lite"/>
    </source>
</evidence>
<name>A0A498JQR4_MALDO</name>
<evidence type="ECO:0000313" key="2">
    <source>
        <dbReference type="EMBL" id="RXH97485.1"/>
    </source>
</evidence>
<dbReference type="Proteomes" id="UP000290289">
    <property type="component" value="Chromosome 5"/>
</dbReference>